<evidence type="ECO:0000256" key="1">
    <source>
        <dbReference type="ARBA" id="ARBA00010531"/>
    </source>
</evidence>
<keyword evidence="7 9" id="KW-0687">Ribonucleoprotein</keyword>
<comment type="similarity">
    <text evidence="1 9 10">Belongs to the universal ribosomal protein uL1 family.</text>
</comment>
<dbReference type="RefSeq" id="WP_338182649.1">
    <property type="nucleotide sequence ID" value="NZ_JAEKNQ010000064.1"/>
</dbReference>
<dbReference type="InterPro" id="IPR028364">
    <property type="entry name" value="Ribosomal_uL1/biogenesis"/>
</dbReference>
<evidence type="ECO:0000313" key="12">
    <source>
        <dbReference type="Proteomes" id="UP000620075"/>
    </source>
</evidence>
<dbReference type="HAMAP" id="MF_01318_B">
    <property type="entry name" value="Ribosomal_uL1_B"/>
    <property type="match status" value="1"/>
</dbReference>
<dbReference type="GO" id="GO:0006417">
    <property type="term" value="P:regulation of translation"/>
    <property type="evidence" value="ECO:0007669"/>
    <property type="project" value="UniProtKB-KW"/>
</dbReference>
<organism evidence="11 12">
    <name type="scientific">Candidatus Dormiibacter inghamiae</name>
    <dbReference type="NCBI Taxonomy" id="3127013"/>
    <lineage>
        <taxon>Bacteria</taxon>
        <taxon>Bacillati</taxon>
        <taxon>Candidatus Dormiibacterota</taxon>
        <taxon>Candidatus Dormibacteria</taxon>
        <taxon>Candidatus Dormibacterales</taxon>
        <taxon>Candidatus Dormibacteraceae</taxon>
        <taxon>Candidatus Dormiibacter</taxon>
    </lineage>
</organism>
<comment type="function">
    <text evidence="9">Binds directly to 23S rRNA. The L1 stalk is quite mobile in the ribosome, and is involved in E site tRNA release.</text>
</comment>
<keyword evidence="5 9" id="KW-0694">RNA-binding</keyword>
<dbReference type="InterPro" id="IPR016095">
    <property type="entry name" value="Ribosomal_uL1_3-a/b-sand"/>
</dbReference>
<keyword evidence="6 9" id="KW-0689">Ribosomal protein</keyword>
<dbReference type="InterPro" id="IPR002143">
    <property type="entry name" value="Ribosomal_uL1"/>
</dbReference>
<comment type="function">
    <text evidence="9">Protein L1 is also a translational repressor protein, it controls the translation of the L11 operon by binding to its mRNA.</text>
</comment>
<proteinExistence type="inferred from homology"/>
<dbReference type="GO" id="GO:0003735">
    <property type="term" value="F:structural constituent of ribosome"/>
    <property type="evidence" value="ECO:0007669"/>
    <property type="project" value="InterPro"/>
</dbReference>
<dbReference type="InterPro" id="IPR023673">
    <property type="entry name" value="Ribosomal_uL1_CS"/>
</dbReference>
<dbReference type="AlphaFoldDB" id="A0A934KJC3"/>
<evidence type="ECO:0000313" key="11">
    <source>
        <dbReference type="EMBL" id="MBJ7604666.1"/>
    </source>
</evidence>
<dbReference type="Proteomes" id="UP000620075">
    <property type="component" value="Unassembled WGS sequence"/>
</dbReference>
<accession>A0A934KJC3</accession>
<dbReference type="GO" id="GO:0006412">
    <property type="term" value="P:translation"/>
    <property type="evidence" value="ECO:0007669"/>
    <property type="project" value="UniProtKB-UniRule"/>
</dbReference>
<dbReference type="PIRSF" id="PIRSF002155">
    <property type="entry name" value="Ribosomal_L1"/>
    <property type="match status" value="1"/>
</dbReference>
<dbReference type="InterPro" id="IPR023674">
    <property type="entry name" value="Ribosomal_uL1-like"/>
</dbReference>
<dbReference type="EMBL" id="JAEKNQ010000064">
    <property type="protein sequence ID" value="MBJ7604666.1"/>
    <property type="molecule type" value="Genomic_DNA"/>
</dbReference>
<evidence type="ECO:0000256" key="7">
    <source>
        <dbReference type="ARBA" id="ARBA00023274"/>
    </source>
</evidence>
<dbReference type="Pfam" id="PF00687">
    <property type="entry name" value="Ribosomal_L1"/>
    <property type="match status" value="1"/>
</dbReference>
<protein>
    <recommendedName>
        <fullName evidence="8 9">Large ribosomal subunit protein uL1</fullName>
    </recommendedName>
</protein>
<gene>
    <name evidence="9" type="primary">rplA</name>
    <name evidence="11" type="ORF">JF888_16045</name>
</gene>
<dbReference type="GO" id="GO:0019843">
    <property type="term" value="F:rRNA binding"/>
    <property type="evidence" value="ECO:0007669"/>
    <property type="project" value="UniProtKB-UniRule"/>
</dbReference>
<evidence type="ECO:0000256" key="3">
    <source>
        <dbReference type="ARBA" id="ARBA00022730"/>
    </source>
</evidence>
<sequence length="241" mass="25546">MGSKHGKKYAEARKRVEEALAGREEGLAPVQAVQVVRDTSTARFDATVEAHIRLGVDPRHAEQMVRGAVSLPNGTGKTVRVACFVGGDKAKEAQDAGADIVGGDDLIARVKDGWTEFDVAIATPDMMSKVGPLGKTLGPRGLMPNPKSGTVTFDVGRAVKEVKGGRVEYRTDKFGIVHVAIGKVSFSEQSLGENLSAVVEALVRNKPSAAKGQYFRTAYLTTTMGPSVPIDVREAAKLTTA</sequence>
<evidence type="ECO:0000256" key="10">
    <source>
        <dbReference type="RuleBase" id="RU000659"/>
    </source>
</evidence>
<keyword evidence="3 9" id="KW-0699">rRNA-binding</keyword>
<dbReference type="GO" id="GO:0015934">
    <property type="term" value="C:large ribosomal subunit"/>
    <property type="evidence" value="ECO:0007669"/>
    <property type="project" value="InterPro"/>
</dbReference>
<reference evidence="11 12" key="1">
    <citation type="submission" date="2020-10" db="EMBL/GenBank/DDBJ databases">
        <title>Ca. Dormibacterota MAGs.</title>
        <authorList>
            <person name="Montgomery K."/>
        </authorList>
    </citation>
    <scope>NUCLEOTIDE SEQUENCE [LARGE SCALE GENOMIC DNA]</scope>
    <source>
        <strain evidence="11">SC8811_S16_3</strain>
    </source>
</reference>
<keyword evidence="4 9" id="KW-0810">Translation regulation</keyword>
<dbReference type="FunFam" id="3.40.50.790:FF:000001">
    <property type="entry name" value="50S ribosomal protein L1"/>
    <property type="match status" value="1"/>
</dbReference>
<keyword evidence="2 9" id="KW-0678">Repressor</keyword>
<evidence type="ECO:0000256" key="5">
    <source>
        <dbReference type="ARBA" id="ARBA00022884"/>
    </source>
</evidence>
<keyword evidence="9" id="KW-0820">tRNA-binding</keyword>
<name>A0A934KJC3_9BACT</name>
<dbReference type="Gene3D" id="3.30.190.20">
    <property type="match status" value="1"/>
</dbReference>
<dbReference type="InterPro" id="IPR005878">
    <property type="entry name" value="Ribosom_uL1_bac-type"/>
</dbReference>
<dbReference type="PROSITE" id="PS01199">
    <property type="entry name" value="RIBOSOMAL_L1"/>
    <property type="match status" value="1"/>
</dbReference>
<dbReference type="CDD" id="cd00403">
    <property type="entry name" value="Ribosomal_L1"/>
    <property type="match status" value="1"/>
</dbReference>
<evidence type="ECO:0000256" key="2">
    <source>
        <dbReference type="ARBA" id="ARBA00022491"/>
    </source>
</evidence>
<evidence type="ECO:0000256" key="6">
    <source>
        <dbReference type="ARBA" id="ARBA00022980"/>
    </source>
</evidence>
<dbReference type="SUPFAM" id="SSF56808">
    <property type="entry name" value="Ribosomal protein L1"/>
    <property type="match status" value="1"/>
</dbReference>
<evidence type="ECO:0000256" key="9">
    <source>
        <dbReference type="HAMAP-Rule" id="MF_01318"/>
    </source>
</evidence>
<dbReference type="Gene3D" id="3.40.50.790">
    <property type="match status" value="1"/>
</dbReference>
<dbReference type="PANTHER" id="PTHR36427">
    <property type="entry name" value="54S RIBOSOMAL PROTEIN L1, MITOCHONDRIAL"/>
    <property type="match status" value="1"/>
</dbReference>
<comment type="caution">
    <text evidence="11">The sequence shown here is derived from an EMBL/GenBank/DDBJ whole genome shotgun (WGS) entry which is preliminary data.</text>
</comment>
<dbReference type="PANTHER" id="PTHR36427:SF3">
    <property type="entry name" value="LARGE RIBOSOMAL SUBUNIT PROTEIN UL1M"/>
    <property type="match status" value="1"/>
</dbReference>
<dbReference type="GO" id="GO:0000049">
    <property type="term" value="F:tRNA binding"/>
    <property type="evidence" value="ECO:0007669"/>
    <property type="project" value="UniProtKB-KW"/>
</dbReference>
<comment type="subunit">
    <text evidence="9">Part of the 50S ribosomal subunit.</text>
</comment>
<evidence type="ECO:0000256" key="8">
    <source>
        <dbReference type="ARBA" id="ARBA00035241"/>
    </source>
</evidence>
<dbReference type="NCBIfam" id="TIGR01169">
    <property type="entry name" value="rplA_bact"/>
    <property type="match status" value="1"/>
</dbReference>
<evidence type="ECO:0000256" key="4">
    <source>
        <dbReference type="ARBA" id="ARBA00022845"/>
    </source>
</evidence>